<feature type="transmembrane region" description="Helical" evidence="7">
    <location>
        <begin position="42"/>
        <end position="60"/>
    </location>
</feature>
<evidence type="ECO:0000313" key="8">
    <source>
        <dbReference type="EMBL" id="MUL35863.1"/>
    </source>
</evidence>
<dbReference type="InterPro" id="IPR000390">
    <property type="entry name" value="Small_drug/metabolite_transptr"/>
</dbReference>
<feature type="transmembrane region" description="Helical" evidence="7">
    <location>
        <begin position="95"/>
        <end position="112"/>
    </location>
</feature>
<dbReference type="EMBL" id="NAPY01000006">
    <property type="protein sequence ID" value="MUL35863.1"/>
    <property type="molecule type" value="Genomic_DNA"/>
</dbReference>
<dbReference type="Pfam" id="PF00893">
    <property type="entry name" value="Multi_Drug_Res"/>
    <property type="match status" value="1"/>
</dbReference>
<dbReference type="Proteomes" id="UP000441797">
    <property type="component" value="Unassembled WGS sequence"/>
</dbReference>
<comment type="caution">
    <text evidence="8">The sequence shown here is derived from an EMBL/GenBank/DDBJ whole genome shotgun (WGS) entry which is preliminary data.</text>
</comment>
<evidence type="ECO:0000256" key="1">
    <source>
        <dbReference type="ARBA" id="ARBA00004651"/>
    </source>
</evidence>
<comment type="similarity">
    <text evidence="6">Belongs to the drug/metabolite transporter (DMT) superfamily. Small multidrug resistance (SMR) (TC 2.A.7.1) family.</text>
</comment>
<keyword evidence="2" id="KW-1003">Cell membrane</keyword>
<organism evidence="8 9">
    <name type="scientific">Gloeocapsopsis dulcis AAB1 = 1H9</name>
    <dbReference type="NCBI Taxonomy" id="1433147"/>
    <lineage>
        <taxon>Bacteria</taxon>
        <taxon>Bacillati</taxon>
        <taxon>Cyanobacteriota</taxon>
        <taxon>Cyanophyceae</taxon>
        <taxon>Oscillatoriophycideae</taxon>
        <taxon>Chroococcales</taxon>
        <taxon>Chroococcaceae</taxon>
        <taxon>Gloeocapsopsis</taxon>
        <taxon>Gloeocapsopsis dulcis</taxon>
    </lineage>
</organism>
<gene>
    <name evidence="8" type="ORF">BWI75_05735</name>
</gene>
<dbReference type="GO" id="GO:0005886">
    <property type="term" value="C:plasma membrane"/>
    <property type="evidence" value="ECO:0007669"/>
    <property type="project" value="UniProtKB-SubCell"/>
</dbReference>
<dbReference type="AlphaFoldDB" id="A0A6N8FRZ8"/>
<dbReference type="InterPro" id="IPR037185">
    <property type="entry name" value="EmrE-like"/>
</dbReference>
<protein>
    <submittedName>
        <fullName evidence="8">Small multidrug resistance protein</fullName>
    </submittedName>
</protein>
<dbReference type="SUPFAM" id="SSF103481">
    <property type="entry name" value="Multidrug resistance efflux transporter EmrE"/>
    <property type="match status" value="1"/>
</dbReference>
<keyword evidence="5 7" id="KW-0472">Membrane</keyword>
<accession>A0A6N8FRZ8</accession>
<name>A0A6N8FRZ8_9CHRO</name>
<evidence type="ECO:0000256" key="7">
    <source>
        <dbReference type="SAM" id="Phobius"/>
    </source>
</evidence>
<feature type="transmembrane region" description="Helical" evidence="7">
    <location>
        <begin position="72"/>
        <end position="89"/>
    </location>
</feature>
<evidence type="ECO:0000256" key="2">
    <source>
        <dbReference type="ARBA" id="ARBA00022475"/>
    </source>
</evidence>
<dbReference type="InterPro" id="IPR045324">
    <property type="entry name" value="Small_multidrug_res"/>
</dbReference>
<dbReference type="PANTHER" id="PTHR30561:SF9">
    <property type="entry name" value="4-AMINO-4-DEOXY-L-ARABINOSE-PHOSPHOUNDECAPRENOL FLIPPASE SUBUNIT ARNF-RELATED"/>
    <property type="match status" value="1"/>
</dbReference>
<dbReference type="PANTHER" id="PTHR30561">
    <property type="entry name" value="SMR FAMILY PROTON-DEPENDENT DRUG EFFLUX TRANSPORTER SUGE"/>
    <property type="match status" value="1"/>
</dbReference>
<evidence type="ECO:0000256" key="6">
    <source>
        <dbReference type="RuleBase" id="RU003942"/>
    </source>
</evidence>
<evidence type="ECO:0000256" key="3">
    <source>
        <dbReference type="ARBA" id="ARBA00022692"/>
    </source>
</evidence>
<keyword evidence="4 7" id="KW-1133">Transmembrane helix</keyword>
<sequence length="114" mass="11944">MQYSWLLVFVAAIANATGTVFLKKSRLAAADAGFVNALISPWFLSALLIYTIGLLLFTQALGQLPVSASQPVMAGVSFVSAALLASVIFGEQLSFNHLVAISLIVAGIAVMTRS</sequence>
<dbReference type="OrthoDB" id="426643at2"/>
<comment type="subcellular location">
    <subcellularLocation>
        <location evidence="1 6">Cell membrane</location>
        <topology evidence="1 6">Multi-pass membrane protein</topology>
    </subcellularLocation>
</comment>
<proteinExistence type="inferred from homology"/>
<evidence type="ECO:0000313" key="9">
    <source>
        <dbReference type="Proteomes" id="UP000441797"/>
    </source>
</evidence>
<reference evidence="8 9" key="1">
    <citation type="journal article" date="2019" name="Front. Microbiol.">
        <title>Genomic Features for Desiccation Tolerance and Sugar Biosynthesis in the Extremophile Gloeocapsopsis sp. UTEX B3054.</title>
        <authorList>
            <person name="Urrejola C."/>
            <person name="Alcorta J."/>
            <person name="Salas L."/>
            <person name="Vasquez M."/>
            <person name="Polz M.F."/>
            <person name="Vicuna R."/>
            <person name="Diez B."/>
        </authorList>
    </citation>
    <scope>NUCLEOTIDE SEQUENCE [LARGE SCALE GENOMIC DNA]</scope>
    <source>
        <strain evidence="8 9">1H9</strain>
    </source>
</reference>
<evidence type="ECO:0000256" key="5">
    <source>
        <dbReference type="ARBA" id="ARBA00023136"/>
    </source>
</evidence>
<keyword evidence="9" id="KW-1185">Reference proteome</keyword>
<dbReference type="Gene3D" id="1.10.3730.20">
    <property type="match status" value="1"/>
</dbReference>
<dbReference type="GO" id="GO:0022857">
    <property type="term" value="F:transmembrane transporter activity"/>
    <property type="evidence" value="ECO:0007669"/>
    <property type="project" value="InterPro"/>
</dbReference>
<evidence type="ECO:0000256" key="4">
    <source>
        <dbReference type="ARBA" id="ARBA00022989"/>
    </source>
</evidence>
<keyword evidence="3 6" id="KW-0812">Transmembrane</keyword>